<dbReference type="PANTHER" id="PTHR11579:SF0">
    <property type="entry name" value="PROTEIN-L-ISOASPARTATE(D-ASPARTATE) O-METHYLTRANSFERASE"/>
    <property type="match status" value="1"/>
</dbReference>
<comment type="similarity">
    <text evidence="2">Belongs to the methyltransferase superfamily. L-isoaspartyl/D-aspartyl protein methyltransferase family.</text>
</comment>
<evidence type="ECO:0000256" key="2">
    <source>
        <dbReference type="ARBA" id="ARBA00005369"/>
    </source>
</evidence>
<dbReference type="EMBL" id="JBHSXS010000055">
    <property type="protein sequence ID" value="MFC6886537.1"/>
    <property type="molecule type" value="Genomic_DNA"/>
</dbReference>
<evidence type="ECO:0000313" key="13">
    <source>
        <dbReference type="Proteomes" id="UP001596380"/>
    </source>
</evidence>
<protein>
    <recommendedName>
        <fullName evidence="4">Protein-L-isoaspartate O-methyltransferase</fullName>
        <ecNumber evidence="3">2.1.1.77</ecNumber>
    </recommendedName>
    <alternativeName>
        <fullName evidence="11">L-isoaspartyl protein carboxyl methyltransferase</fullName>
    </alternativeName>
    <alternativeName>
        <fullName evidence="9">Protein L-isoaspartyl methyltransferase</fullName>
    </alternativeName>
    <alternativeName>
        <fullName evidence="10">Protein-beta-aspartate methyltransferase</fullName>
    </alternativeName>
</protein>
<sequence length="400" mass="43279">MTDGNDARAASLRRALADALERSGDLHSPQWRRSVERVPRHLFVPEFFRRTETSDRGTLWAPISSGRDPEQWLDLAYRDETLVTQLDRHITPHDVTEPVGGDPTSSSTLPGLVVRMLEDLDVADGMSVLEVGTGSGYSSALMCDRLGDDRVTSIEVDPAVAAGAAAALRRAGFAPGLVVGDGLDGVPERAPYDRVIATCAVRRVPRPWLDQVRAGGRILVTVTGWLRGYGLAVLEMGDDGVAEGRFLPGTISFMIARSQAPPTIGDDQWNAVFGALAEVGPRPAVVGPGIRKDWTGVFVAQLALPTTQEQVIRIDGGPWTTYYLDTATESAASLTPEPDGGWAVRQSGPVRLWDKLEAAVVRWREAGSPPQERFRIRTDGHAQTVWLDAGDGSLSWDLTV</sequence>
<evidence type="ECO:0000256" key="1">
    <source>
        <dbReference type="ARBA" id="ARBA00004496"/>
    </source>
</evidence>
<dbReference type="NCBIfam" id="TIGR04188">
    <property type="entry name" value="methyltr_grsp"/>
    <property type="match status" value="1"/>
</dbReference>
<evidence type="ECO:0000256" key="10">
    <source>
        <dbReference type="ARBA" id="ARBA00031323"/>
    </source>
</evidence>
<evidence type="ECO:0000256" key="7">
    <source>
        <dbReference type="ARBA" id="ARBA00022679"/>
    </source>
</evidence>
<keyword evidence="6 12" id="KW-0489">Methyltransferase</keyword>
<evidence type="ECO:0000256" key="3">
    <source>
        <dbReference type="ARBA" id="ARBA00011890"/>
    </source>
</evidence>
<evidence type="ECO:0000256" key="6">
    <source>
        <dbReference type="ARBA" id="ARBA00022603"/>
    </source>
</evidence>
<comment type="caution">
    <text evidence="12">The sequence shown here is derived from an EMBL/GenBank/DDBJ whole genome shotgun (WGS) entry which is preliminary data.</text>
</comment>
<dbReference type="Proteomes" id="UP001596380">
    <property type="component" value="Unassembled WGS sequence"/>
</dbReference>
<dbReference type="EC" id="2.1.1.77" evidence="3"/>
<dbReference type="GO" id="GO:0032259">
    <property type="term" value="P:methylation"/>
    <property type="evidence" value="ECO:0007669"/>
    <property type="project" value="UniProtKB-KW"/>
</dbReference>
<dbReference type="SUPFAM" id="SSF53335">
    <property type="entry name" value="S-adenosyl-L-methionine-dependent methyltransferases"/>
    <property type="match status" value="1"/>
</dbReference>
<evidence type="ECO:0000256" key="8">
    <source>
        <dbReference type="ARBA" id="ARBA00022691"/>
    </source>
</evidence>
<keyword evidence="13" id="KW-1185">Reference proteome</keyword>
<evidence type="ECO:0000256" key="11">
    <source>
        <dbReference type="ARBA" id="ARBA00031350"/>
    </source>
</evidence>
<gene>
    <name evidence="12" type="primary">tgmC</name>
    <name evidence="12" type="ORF">ACFQKB_42725</name>
</gene>
<dbReference type="PANTHER" id="PTHR11579">
    <property type="entry name" value="PROTEIN-L-ISOASPARTATE O-METHYLTRANSFERASE"/>
    <property type="match status" value="1"/>
</dbReference>
<reference evidence="13" key="1">
    <citation type="journal article" date="2019" name="Int. J. Syst. Evol. Microbiol.">
        <title>The Global Catalogue of Microorganisms (GCM) 10K type strain sequencing project: providing services to taxonomists for standard genome sequencing and annotation.</title>
        <authorList>
            <consortium name="The Broad Institute Genomics Platform"/>
            <consortium name="The Broad Institute Genome Sequencing Center for Infectious Disease"/>
            <person name="Wu L."/>
            <person name="Ma J."/>
        </authorList>
    </citation>
    <scope>NUCLEOTIDE SEQUENCE [LARGE SCALE GENOMIC DNA]</scope>
    <source>
        <strain evidence="13">JCM 3369</strain>
    </source>
</reference>
<evidence type="ECO:0000313" key="12">
    <source>
        <dbReference type="EMBL" id="MFC6886537.1"/>
    </source>
</evidence>
<dbReference type="InterPro" id="IPR000682">
    <property type="entry name" value="PCMT"/>
</dbReference>
<name>A0ABW2CXF5_9ACTN</name>
<keyword evidence="5" id="KW-0963">Cytoplasm</keyword>
<dbReference type="RefSeq" id="WP_309239540.1">
    <property type="nucleotide sequence ID" value="NZ_JBHSXS010000055.1"/>
</dbReference>
<comment type="subcellular location">
    <subcellularLocation>
        <location evidence="1">Cytoplasm</location>
    </subcellularLocation>
</comment>
<keyword evidence="7" id="KW-0808">Transferase</keyword>
<dbReference type="Pfam" id="PF01135">
    <property type="entry name" value="PCMT"/>
    <property type="match status" value="1"/>
</dbReference>
<proteinExistence type="inferred from homology"/>
<dbReference type="InterPro" id="IPR029063">
    <property type="entry name" value="SAM-dependent_MTases_sf"/>
</dbReference>
<evidence type="ECO:0000256" key="9">
    <source>
        <dbReference type="ARBA" id="ARBA00030757"/>
    </source>
</evidence>
<organism evidence="12 13">
    <name type="scientific">Actinomadura yumaensis</name>
    <dbReference type="NCBI Taxonomy" id="111807"/>
    <lineage>
        <taxon>Bacteria</taxon>
        <taxon>Bacillati</taxon>
        <taxon>Actinomycetota</taxon>
        <taxon>Actinomycetes</taxon>
        <taxon>Streptosporangiales</taxon>
        <taxon>Thermomonosporaceae</taxon>
        <taxon>Actinomadura</taxon>
    </lineage>
</organism>
<keyword evidence="8" id="KW-0949">S-adenosyl-L-methionine</keyword>
<dbReference type="CDD" id="cd02440">
    <property type="entry name" value="AdoMet_MTases"/>
    <property type="match status" value="1"/>
</dbReference>
<evidence type="ECO:0000256" key="5">
    <source>
        <dbReference type="ARBA" id="ARBA00022490"/>
    </source>
</evidence>
<dbReference type="GO" id="GO:0008168">
    <property type="term" value="F:methyltransferase activity"/>
    <property type="evidence" value="ECO:0007669"/>
    <property type="project" value="UniProtKB-KW"/>
</dbReference>
<dbReference type="Gene3D" id="3.40.50.150">
    <property type="entry name" value="Vaccinia Virus protein VP39"/>
    <property type="match status" value="1"/>
</dbReference>
<evidence type="ECO:0000256" key="4">
    <source>
        <dbReference type="ARBA" id="ARBA00013346"/>
    </source>
</evidence>
<accession>A0ABW2CXF5</accession>
<dbReference type="InterPro" id="IPR026448">
    <property type="entry name" value="Methyltr_grasp"/>
</dbReference>